<dbReference type="EMBL" id="JBJQND010000001">
    <property type="protein sequence ID" value="KAL3891060.1"/>
    <property type="molecule type" value="Genomic_DNA"/>
</dbReference>
<evidence type="ECO:0000313" key="3">
    <source>
        <dbReference type="Proteomes" id="UP001634394"/>
    </source>
</evidence>
<keyword evidence="1" id="KW-0472">Membrane</keyword>
<dbReference type="Gene3D" id="1.20.140.150">
    <property type="match status" value="1"/>
</dbReference>
<keyword evidence="3" id="KW-1185">Reference proteome</keyword>
<keyword evidence="1" id="KW-0812">Transmembrane</keyword>
<name>A0ABD3XZW0_SINWO</name>
<evidence type="ECO:0008006" key="4">
    <source>
        <dbReference type="Google" id="ProtNLM"/>
    </source>
</evidence>
<feature type="transmembrane region" description="Helical" evidence="1">
    <location>
        <begin position="71"/>
        <end position="94"/>
    </location>
</feature>
<gene>
    <name evidence="2" type="ORF">ACJMK2_003323</name>
</gene>
<keyword evidence="1" id="KW-1133">Transmembrane helix</keyword>
<protein>
    <recommendedName>
        <fullName evidence="4">Claudin</fullName>
    </recommendedName>
</protein>
<feature type="transmembrane region" description="Helical" evidence="1">
    <location>
        <begin position="138"/>
        <end position="160"/>
    </location>
</feature>
<comment type="caution">
    <text evidence="2">The sequence shown here is derived from an EMBL/GenBank/DDBJ whole genome shotgun (WGS) entry which is preliminary data.</text>
</comment>
<reference evidence="2 3" key="1">
    <citation type="submission" date="2024-11" db="EMBL/GenBank/DDBJ databases">
        <title>Chromosome-level genome assembly of the freshwater bivalve Anodonta woodiana.</title>
        <authorList>
            <person name="Chen X."/>
        </authorList>
    </citation>
    <scope>NUCLEOTIDE SEQUENCE [LARGE SCALE GENOMIC DNA]</scope>
    <source>
        <strain evidence="2">MN2024</strain>
        <tissue evidence="2">Gills</tissue>
    </source>
</reference>
<proteinExistence type="predicted"/>
<evidence type="ECO:0000313" key="2">
    <source>
        <dbReference type="EMBL" id="KAL3891060.1"/>
    </source>
</evidence>
<feature type="transmembrane region" description="Helical" evidence="1">
    <location>
        <begin position="106"/>
        <end position="126"/>
    </location>
</feature>
<organism evidence="2 3">
    <name type="scientific">Sinanodonta woodiana</name>
    <name type="common">Chinese pond mussel</name>
    <name type="synonym">Anodonta woodiana</name>
    <dbReference type="NCBI Taxonomy" id="1069815"/>
    <lineage>
        <taxon>Eukaryota</taxon>
        <taxon>Metazoa</taxon>
        <taxon>Spiralia</taxon>
        <taxon>Lophotrochozoa</taxon>
        <taxon>Mollusca</taxon>
        <taxon>Bivalvia</taxon>
        <taxon>Autobranchia</taxon>
        <taxon>Heteroconchia</taxon>
        <taxon>Palaeoheterodonta</taxon>
        <taxon>Unionida</taxon>
        <taxon>Unionoidea</taxon>
        <taxon>Unionidae</taxon>
        <taxon>Unioninae</taxon>
        <taxon>Sinanodonta</taxon>
    </lineage>
</organism>
<dbReference type="PANTHER" id="PTHR21284:SF12">
    <property type="entry name" value="EG:80H7.2 PROTEIN"/>
    <property type="match status" value="1"/>
</dbReference>
<dbReference type="AlphaFoldDB" id="A0ABD3XZW0"/>
<dbReference type="PANTHER" id="PTHR21284">
    <property type="entry name" value="EG:80H7.2 PROTEIN"/>
    <property type="match status" value="1"/>
</dbReference>
<evidence type="ECO:0000256" key="1">
    <source>
        <dbReference type="SAM" id="Phobius"/>
    </source>
</evidence>
<accession>A0ABD3XZW0</accession>
<dbReference type="Proteomes" id="UP001634394">
    <property type="component" value="Unassembled WGS sequence"/>
</dbReference>
<sequence>MLGCLAVGCGCASLVTCIISVALPYWMYYQPPLTSDKSYFGLWILCAETALLGKKCESIIKVTGYFMAVRALMISGLALIVGAVLGGAISFCVTKQSRRLAISARGLSSSAGVCMICGSVLFAAWVPDIRVPGAMFHAGFGLAIASGVLAIATSVLFYFATKTNSNPSES</sequence>